<feature type="region of interest" description="Disordered" evidence="3">
    <location>
        <begin position="1"/>
        <end position="32"/>
    </location>
</feature>
<dbReference type="PANTHER" id="PTHR21481">
    <property type="entry name" value="PROTEIN CLEC16A"/>
    <property type="match status" value="1"/>
</dbReference>
<dbReference type="GO" id="GO:0007034">
    <property type="term" value="P:vacuolar transport"/>
    <property type="evidence" value="ECO:0007669"/>
    <property type="project" value="TreeGrafter"/>
</dbReference>
<dbReference type="InterPro" id="IPR045820">
    <property type="entry name" value="CLEC16A/TT9_C"/>
</dbReference>
<dbReference type="Proteomes" id="UP000186922">
    <property type="component" value="Unassembled WGS sequence"/>
</dbReference>
<feature type="compositionally biased region" description="Basic and acidic residues" evidence="3">
    <location>
        <begin position="1010"/>
        <end position="1026"/>
    </location>
</feature>
<dbReference type="GO" id="GO:0005794">
    <property type="term" value="C:Golgi apparatus"/>
    <property type="evidence" value="ECO:0007669"/>
    <property type="project" value="TreeGrafter"/>
</dbReference>
<keyword evidence="7" id="KW-1185">Reference proteome</keyword>
<dbReference type="Pfam" id="PF19439">
    <property type="entry name" value="CLEC16A_C"/>
    <property type="match status" value="1"/>
</dbReference>
<dbReference type="Pfam" id="PF09758">
    <property type="entry name" value="FPL"/>
    <property type="match status" value="2"/>
</dbReference>
<feature type="compositionally biased region" description="Polar residues" evidence="3">
    <location>
        <begin position="19"/>
        <end position="32"/>
    </location>
</feature>
<evidence type="ECO:0000259" key="5">
    <source>
        <dbReference type="Pfam" id="PF19439"/>
    </source>
</evidence>
<gene>
    <name evidence="6" type="primary">RvY_00927-1</name>
    <name evidence="6" type="synonym">RvY_00927.1</name>
    <name evidence="6" type="ORF">RvY_00927</name>
</gene>
<dbReference type="InterPro" id="IPR019155">
    <property type="entry name" value="CLEC16A/TT9_N"/>
</dbReference>
<name>A0A1D1UP95_RAMVA</name>
<evidence type="ECO:0000256" key="1">
    <source>
        <dbReference type="ARBA" id="ARBA00006441"/>
    </source>
</evidence>
<accession>A0A1D1UP95</accession>
<feature type="domain" description="CLEC16A/TT9 C-terminal" evidence="5">
    <location>
        <begin position="544"/>
        <end position="610"/>
    </location>
</feature>
<dbReference type="GO" id="GO:0016197">
    <property type="term" value="P:endosomal transport"/>
    <property type="evidence" value="ECO:0007669"/>
    <property type="project" value="TreeGrafter"/>
</dbReference>
<evidence type="ECO:0000313" key="7">
    <source>
        <dbReference type="Proteomes" id="UP000186922"/>
    </source>
</evidence>
<comment type="caution">
    <text evidence="6">The sequence shown here is derived from an EMBL/GenBank/DDBJ whole genome shotgun (WGS) entry which is preliminary data.</text>
</comment>
<evidence type="ECO:0000259" key="4">
    <source>
        <dbReference type="Pfam" id="PF09758"/>
    </source>
</evidence>
<evidence type="ECO:0000313" key="6">
    <source>
        <dbReference type="EMBL" id="GAU88183.1"/>
    </source>
</evidence>
<feature type="domain" description="FPL" evidence="4">
    <location>
        <begin position="166"/>
        <end position="289"/>
    </location>
</feature>
<organism evidence="6 7">
    <name type="scientific">Ramazzottius varieornatus</name>
    <name type="common">Water bear</name>
    <name type="synonym">Tardigrade</name>
    <dbReference type="NCBI Taxonomy" id="947166"/>
    <lineage>
        <taxon>Eukaryota</taxon>
        <taxon>Metazoa</taxon>
        <taxon>Ecdysozoa</taxon>
        <taxon>Tardigrada</taxon>
        <taxon>Eutardigrada</taxon>
        <taxon>Parachela</taxon>
        <taxon>Hypsibioidea</taxon>
        <taxon>Ramazzottiidae</taxon>
        <taxon>Ramazzottius</taxon>
    </lineage>
</organism>
<feature type="region of interest" description="Disordered" evidence="3">
    <location>
        <begin position="968"/>
        <end position="1038"/>
    </location>
</feature>
<evidence type="ECO:0008006" key="8">
    <source>
        <dbReference type="Google" id="ProtNLM"/>
    </source>
</evidence>
<feature type="region of interest" description="Disordered" evidence="3">
    <location>
        <begin position="125"/>
        <end position="148"/>
    </location>
</feature>
<feature type="domain" description="FPL" evidence="4">
    <location>
        <begin position="80"/>
        <end position="116"/>
    </location>
</feature>
<evidence type="ECO:0000256" key="3">
    <source>
        <dbReference type="SAM" id="MobiDB-lite"/>
    </source>
</evidence>
<comment type="similarity">
    <text evidence="1">Belongs to the CLEC16A/gop-1 family.</text>
</comment>
<dbReference type="PANTHER" id="PTHR21481:SF0">
    <property type="entry name" value="PROTEIN CLEC16A"/>
    <property type="match status" value="1"/>
</dbReference>
<dbReference type="OrthoDB" id="294052at2759"/>
<dbReference type="EMBL" id="BDGG01000001">
    <property type="protein sequence ID" value="GAU88183.1"/>
    <property type="molecule type" value="Genomic_DNA"/>
</dbReference>
<dbReference type="GO" id="GO:0006914">
    <property type="term" value="P:autophagy"/>
    <property type="evidence" value="ECO:0007669"/>
    <property type="project" value="UniProtKB-KW"/>
</dbReference>
<protein>
    <recommendedName>
        <fullName evidence="8">FPL domain-containing protein</fullName>
    </recommendedName>
</protein>
<dbReference type="GO" id="GO:0005770">
    <property type="term" value="C:late endosome"/>
    <property type="evidence" value="ECO:0007669"/>
    <property type="project" value="TreeGrafter"/>
</dbReference>
<dbReference type="STRING" id="947166.A0A1D1UP95"/>
<dbReference type="InterPro" id="IPR039272">
    <property type="entry name" value="CLEC16A/TT9"/>
</dbReference>
<keyword evidence="2" id="KW-0072">Autophagy</keyword>
<sequence length="1055" mass="118055">MFNPRWWLSNHKSAGGGSRTSVGDSGKSTPNNVKASTVLREELAKTDAEFSAERLRTLYGLLTGEPVIGDANSPEIVAVLRIISEILIWGDKNDPSVFEVFLEKHMLAYFVSILQQCGAVFTGSSSPTADSSNNETSPSPPPTSLSTTEKIAKKVSPRVAAAAEVFSITAARHVCKQILQLLHILFENISQDTSLYFLLSNNFINQIIECPFDFTDDEILAHYVSLLKILSNKLNAHTIHFFCQEEMSRKNDDPSYTVPVFPLFFRALSLFRFPETMVRIAARTVVLNCFRVRDLTSPDRSYIRSPELPRQLLECLLSILTSQIERMKTFLDQSNLIEGFRDESLYQESSSDHAEDMIGLKQRAVEAWSDQQKQGNAFQDMMVEHMEYVQYLNDLLDLRVEPLNSRVRSDISQSYVLPFLILPISNNLVALRQNHDLAVRHNLVIEIIFSLVLLSFVALNLTNISLILTDAVLLGRGLVMCLSLFDTNDKMLPFDDRLPLFALIFLIVLMDLCRKSDEKVNSMLDMPLQLSTVVSLVQRIAVSGFSICRVIVLRLACIFIDECTTGGSFGSLEDQHLAVLLDAREQSCLLLRRFFKNDDAFIGLVELEVHVQRQFAKGIHLEKLLDKEIAVLIGCCPRPVSWKITSDTLSAAEVVRPVSAKVPTAAQEKGFPDLCKRWPLSLDEKCRYYLRIFFILRRLTNKVQKAYSSEPASDTGKEASGYLKGLLQTSSTEEMPAPFQSVQIGDVVDINNCDTILSCTVVPFHTHLATRPSLNATARPPQILLCPSDEEKWVKRFLIVHQWQMLFVEPDNRKLGYAVVKETYVLPSVQLLNEKEQREKIVCCCSLATNPSNHRSHDVNALSGTESKTLVKSIFFQVQMQLPQKISSSISDAPWNMDNRFEALMRVVFDDSIRAMAASTRVRKNQERIRELKLTAINTLLDLPAGTAHPNYANAPGSTNDAGAIRMSFAPSRSTGPNSPAIIHESLSIPRSHHGGETAYSRPKSSSKSAGREKSRDRARSSKEAKTTPGTAVIPMTRLDVSSRAAGFVERVDPE</sequence>
<reference evidence="6 7" key="1">
    <citation type="journal article" date="2016" name="Nat. Commun.">
        <title>Extremotolerant tardigrade genome and improved radiotolerance of human cultured cells by tardigrade-unique protein.</title>
        <authorList>
            <person name="Hashimoto T."/>
            <person name="Horikawa D.D."/>
            <person name="Saito Y."/>
            <person name="Kuwahara H."/>
            <person name="Kozuka-Hata H."/>
            <person name="Shin-I T."/>
            <person name="Minakuchi Y."/>
            <person name="Ohishi K."/>
            <person name="Motoyama A."/>
            <person name="Aizu T."/>
            <person name="Enomoto A."/>
            <person name="Kondo K."/>
            <person name="Tanaka S."/>
            <person name="Hara Y."/>
            <person name="Koshikawa S."/>
            <person name="Sagara H."/>
            <person name="Miura T."/>
            <person name="Yokobori S."/>
            <person name="Miyagawa K."/>
            <person name="Suzuki Y."/>
            <person name="Kubo T."/>
            <person name="Oyama M."/>
            <person name="Kohara Y."/>
            <person name="Fujiyama A."/>
            <person name="Arakawa K."/>
            <person name="Katayama T."/>
            <person name="Toyoda A."/>
            <person name="Kunieda T."/>
        </authorList>
    </citation>
    <scope>NUCLEOTIDE SEQUENCE [LARGE SCALE GENOMIC DNA]</scope>
    <source>
        <strain evidence="6 7">YOKOZUNA-1</strain>
    </source>
</reference>
<dbReference type="GO" id="GO:1901096">
    <property type="term" value="P:regulation of autophagosome maturation"/>
    <property type="evidence" value="ECO:0007669"/>
    <property type="project" value="TreeGrafter"/>
</dbReference>
<dbReference type="AlphaFoldDB" id="A0A1D1UP95"/>
<evidence type="ECO:0000256" key="2">
    <source>
        <dbReference type="ARBA" id="ARBA00023006"/>
    </source>
</evidence>
<proteinExistence type="inferred from homology"/>